<comment type="caution">
    <text evidence="5">The sequence shown here is derived from an EMBL/GenBank/DDBJ whole genome shotgun (WGS) entry which is preliminary data.</text>
</comment>
<dbReference type="InterPro" id="IPR036388">
    <property type="entry name" value="WH-like_DNA-bd_sf"/>
</dbReference>
<evidence type="ECO:0000313" key="5">
    <source>
        <dbReference type="EMBL" id="PWB01027.1"/>
    </source>
</evidence>
<proteinExistence type="predicted"/>
<dbReference type="EMBL" id="PUEC01000027">
    <property type="protein sequence ID" value="PWB01027.1"/>
    <property type="molecule type" value="Genomic_DNA"/>
</dbReference>
<reference evidence="6" key="1">
    <citation type="submission" date="2018-02" db="EMBL/GenBank/DDBJ databases">
        <authorList>
            <person name="Clavel T."/>
            <person name="Strowig T."/>
        </authorList>
    </citation>
    <scope>NUCLEOTIDE SEQUENCE [LARGE SCALE GENOMIC DNA]</scope>
    <source>
        <strain evidence="6">DSM 103720</strain>
    </source>
</reference>
<name>A0A2V1IIP5_9BACT</name>
<dbReference type="Gene3D" id="1.10.10.10">
    <property type="entry name" value="Winged helix-like DNA-binding domain superfamily/Winged helix DNA-binding domain"/>
    <property type="match status" value="1"/>
</dbReference>
<dbReference type="AlphaFoldDB" id="A0A2V1IIP5"/>
<dbReference type="PROSITE" id="PS00622">
    <property type="entry name" value="HTH_LUXR_1"/>
    <property type="match status" value="1"/>
</dbReference>
<dbReference type="GeneID" id="82526854"/>
<dbReference type="PROSITE" id="PS50043">
    <property type="entry name" value="HTH_LUXR_2"/>
    <property type="match status" value="1"/>
</dbReference>
<evidence type="ECO:0000313" key="6">
    <source>
        <dbReference type="Proteomes" id="UP000244905"/>
    </source>
</evidence>
<dbReference type="CDD" id="cd06170">
    <property type="entry name" value="LuxR_C_like"/>
    <property type="match status" value="1"/>
</dbReference>
<evidence type="ECO:0000259" key="4">
    <source>
        <dbReference type="PROSITE" id="PS50043"/>
    </source>
</evidence>
<protein>
    <submittedName>
        <fullName evidence="5">Helix-turn-helix transcriptional regulator</fullName>
    </submittedName>
</protein>
<dbReference type="InterPro" id="IPR012312">
    <property type="entry name" value="Hemerythrin-like"/>
</dbReference>
<dbReference type="SMART" id="SM00421">
    <property type="entry name" value="HTH_LUXR"/>
    <property type="match status" value="1"/>
</dbReference>
<sequence>MSKNQSIFPGDRLKAIIEDEPHILGVLSRFGLSFGFGDKTVGEACKEDNVHMESFLAVSNFLYGQNYSQFEISLPALMGYLRKAHTHFLDFLLPSIRRKLIEAINCSDINDVAFLLLKFFDDYVKEVHNHMEHENDEVFCYVTDLLNDVTNEQFRITDYSSHHSSMTEKLSQIKDLFIRHYHVKDNEILTSALFDIIYCGNELKNHCEIENKLFIPAVEKLEKSLKLSRHESVKNSNSDDEKTDLLDSMTDREKDIICCVAKGLSNKEIASQLLISIHTVTTYRRNISAKLQIHSSVGLAVFAILNNLVDIKDVNPHR</sequence>
<dbReference type="InterPro" id="IPR000792">
    <property type="entry name" value="Tscrpt_reg_LuxR_C"/>
</dbReference>
<dbReference type="PRINTS" id="PR00038">
    <property type="entry name" value="HTHLUXR"/>
</dbReference>
<dbReference type="GO" id="GO:0003677">
    <property type="term" value="F:DNA binding"/>
    <property type="evidence" value="ECO:0007669"/>
    <property type="project" value="UniProtKB-KW"/>
</dbReference>
<dbReference type="PANTHER" id="PTHR44688">
    <property type="entry name" value="DNA-BINDING TRANSCRIPTIONAL ACTIVATOR DEVR_DOSR"/>
    <property type="match status" value="1"/>
</dbReference>
<dbReference type="Pfam" id="PF01814">
    <property type="entry name" value="Hemerythrin"/>
    <property type="match status" value="1"/>
</dbReference>
<evidence type="ECO:0000256" key="1">
    <source>
        <dbReference type="ARBA" id="ARBA00023015"/>
    </source>
</evidence>
<evidence type="ECO:0000256" key="3">
    <source>
        <dbReference type="ARBA" id="ARBA00023163"/>
    </source>
</evidence>
<evidence type="ECO:0000256" key="2">
    <source>
        <dbReference type="ARBA" id="ARBA00023125"/>
    </source>
</evidence>
<dbReference type="Pfam" id="PF00196">
    <property type="entry name" value="GerE"/>
    <property type="match status" value="1"/>
</dbReference>
<keyword evidence="3" id="KW-0804">Transcription</keyword>
<feature type="domain" description="HTH luxR-type" evidence="4">
    <location>
        <begin position="242"/>
        <end position="307"/>
    </location>
</feature>
<accession>A0A2V1IIP5</accession>
<dbReference type="InterPro" id="IPR016032">
    <property type="entry name" value="Sig_transdc_resp-reg_C-effctor"/>
</dbReference>
<gene>
    <name evidence="5" type="ORF">C5O23_10960</name>
</gene>
<organism evidence="5 6">
    <name type="scientific">Duncaniella muris</name>
    <dbReference type="NCBI Taxonomy" id="2094150"/>
    <lineage>
        <taxon>Bacteria</taxon>
        <taxon>Pseudomonadati</taxon>
        <taxon>Bacteroidota</taxon>
        <taxon>Bacteroidia</taxon>
        <taxon>Bacteroidales</taxon>
        <taxon>Muribaculaceae</taxon>
        <taxon>Duncaniella</taxon>
    </lineage>
</organism>
<dbReference type="SUPFAM" id="SSF46894">
    <property type="entry name" value="C-terminal effector domain of the bipartite response regulators"/>
    <property type="match status" value="1"/>
</dbReference>
<dbReference type="GO" id="GO:0006355">
    <property type="term" value="P:regulation of DNA-templated transcription"/>
    <property type="evidence" value="ECO:0007669"/>
    <property type="project" value="InterPro"/>
</dbReference>
<keyword evidence="2" id="KW-0238">DNA-binding</keyword>
<keyword evidence="1" id="KW-0805">Transcription regulation</keyword>
<dbReference type="RefSeq" id="WP_107032989.1">
    <property type="nucleotide sequence ID" value="NZ_CAOLBL010000030.1"/>
</dbReference>
<dbReference type="Proteomes" id="UP000244905">
    <property type="component" value="Unassembled WGS sequence"/>
</dbReference>
<dbReference type="PANTHER" id="PTHR44688:SF16">
    <property type="entry name" value="DNA-BINDING TRANSCRIPTIONAL ACTIVATOR DEVR_DOSR"/>
    <property type="match status" value="1"/>
</dbReference>
<keyword evidence="6" id="KW-1185">Reference proteome</keyword>